<feature type="domain" description="Anti sigma-E protein RseA N-terminal" evidence="1">
    <location>
        <begin position="6"/>
        <end position="77"/>
    </location>
</feature>
<dbReference type="CDD" id="cd16328">
    <property type="entry name" value="RseA_N"/>
    <property type="match status" value="1"/>
</dbReference>
<dbReference type="Proteomes" id="UP000218327">
    <property type="component" value="Unassembled WGS sequence"/>
</dbReference>
<dbReference type="SUPFAM" id="SSF89069">
    <property type="entry name" value="N-terminal, cytoplasmic domain of anti-sigmaE factor RseA"/>
    <property type="match status" value="1"/>
</dbReference>
<accession>A0A2A5AZ79</accession>
<protein>
    <recommendedName>
        <fullName evidence="1">Anti sigma-E protein RseA N-terminal domain-containing protein</fullName>
    </recommendedName>
</protein>
<comment type="caution">
    <text evidence="2">The sequence shown here is derived from an EMBL/GenBank/DDBJ whole genome shotgun (WGS) entry which is preliminary data.</text>
</comment>
<dbReference type="EMBL" id="NVVJ01000025">
    <property type="protein sequence ID" value="PCJ24552.1"/>
    <property type="molecule type" value="Genomic_DNA"/>
</dbReference>
<dbReference type="PANTHER" id="PTHR38104:SF1">
    <property type="entry name" value="ANTI-SIGMA-E FACTOR RSEA"/>
    <property type="match status" value="1"/>
</dbReference>
<dbReference type="AlphaFoldDB" id="A0A2A5AZ79"/>
<name>A0A2A5AZ79_9GAMM</name>
<dbReference type="PANTHER" id="PTHR38104">
    <property type="match status" value="1"/>
</dbReference>
<dbReference type="InterPro" id="IPR052383">
    <property type="entry name" value="Anti-sigma-E_RseA-like"/>
</dbReference>
<gene>
    <name evidence="2" type="ORF">COA96_09135</name>
</gene>
<evidence type="ECO:0000313" key="2">
    <source>
        <dbReference type="EMBL" id="PCJ24552.1"/>
    </source>
</evidence>
<dbReference type="Gene3D" id="1.10.10.880">
    <property type="entry name" value="Anti sigma-E protein RseA, N-terminal domain"/>
    <property type="match status" value="1"/>
</dbReference>
<dbReference type="GO" id="GO:0016989">
    <property type="term" value="F:sigma factor antagonist activity"/>
    <property type="evidence" value="ECO:0007669"/>
    <property type="project" value="InterPro"/>
</dbReference>
<sequence>MSEIDKESLSALLDNEADDLELRRLLKACEQDTQLLETWERYSLVQSVLHDRGIPVSSNLSQKIAAQIEEEKALISNVSANDDSSWRQSVGKIAIAASVAFIFMFAVQTSLTPEPISSSAVAANNGNTPNADQQVTQATTILAQNTVNEVDPVARQRLREYIESMTFDEQEPPRMEHIQDSPLYRLVNEQRARF</sequence>
<proteinExistence type="predicted"/>
<dbReference type="InterPro" id="IPR036147">
    <property type="entry name" value="Anti-sigma_E_RseA_N_sf"/>
</dbReference>
<dbReference type="Pfam" id="PF03872">
    <property type="entry name" value="RseA_N"/>
    <property type="match status" value="1"/>
</dbReference>
<dbReference type="InterPro" id="IPR005572">
    <property type="entry name" value="Anti-sigma_E_RseA_N"/>
</dbReference>
<evidence type="ECO:0000259" key="1">
    <source>
        <dbReference type="Pfam" id="PF03872"/>
    </source>
</evidence>
<reference evidence="3" key="1">
    <citation type="submission" date="2017-08" db="EMBL/GenBank/DDBJ databases">
        <title>A dynamic microbial community with high functional redundancy inhabits the cold, oxic subseafloor aquifer.</title>
        <authorList>
            <person name="Tully B.J."/>
            <person name="Wheat C.G."/>
            <person name="Glazer B.T."/>
            <person name="Huber J.A."/>
        </authorList>
    </citation>
    <scope>NUCLEOTIDE SEQUENCE [LARGE SCALE GENOMIC DNA]</scope>
</reference>
<evidence type="ECO:0000313" key="3">
    <source>
        <dbReference type="Proteomes" id="UP000218327"/>
    </source>
</evidence>
<organism evidence="2 3">
    <name type="scientific">SAR86 cluster bacterium</name>
    <dbReference type="NCBI Taxonomy" id="2030880"/>
    <lineage>
        <taxon>Bacteria</taxon>
        <taxon>Pseudomonadati</taxon>
        <taxon>Pseudomonadota</taxon>
        <taxon>Gammaproteobacteria</taxon>
        <taxon>SAR86 cluster</taxon>
    </lineage>
</organism>